<accession>A0A176YZA3</accession>
<dbReference type="InterPro" id="IPR047057">
    <property type="entry name" value="MerR_fam"/>
</dbReference>
<organism evidence="3 4">
    <name type="scientific">Bradyrhizobium centrolobii</name>
    <dbReference type="NCBI Taxonomy" id="1505087"/>
    <lineage>
        <taxon>Bacteria</taxon>
        <taxon>Pseudomonadati</taxon>
        <taxon>Pseudomonadota</taxon>
        <taxon>Alphaproteobacteria</taxon>
        <taxon>Hyphomicrobiales</taxon>
        <taxon>Nitrobacteraceae</taxon>
        <taxon>Bradyrhizobium</taxon>
    </lineage>
</organism>
<reference evidence="3 4" key="1">
    <citation type="submission" date="2016-03" db="EMBL/GenBank/DDBJ databases">
        <title>Draft Genome Sequence of the Strain BR 10245 (Bradyrhizobium sp.) isolated from nodules of Centrolobium paraense.</title>
        <authorList>
            <person name="Simoes-Araujo J.L.Sr."/>
            <person name="Barauna A.C."/>
            <person name="Silva K."/>
            <person name="Zilli J.E."/>
        </authorList>
    </citation>
    <scope>NUCLEOTIDE SEQUENCE [LARGE SCALE GENOMIC DNA]</scope>
    <source>
        <strain evidence="3 4">BR 10245</strain>
    </source>
</reference>
<dbReference type="PANTHER" id="PTHR30204:SF98">
    <property type="entry name" value="HTH-TYPE TRANSCRIPTIONAL REGULATOR ADHR"/>
    <property type="match status" value="1"/>
</dbReference>
<dbReference type="EMBL" id="LUUB01000037">
    <property type="protein sequence ID" value="OAF13105.1"/>
    <property type="molecule type" value="Genomic_DNA"/>
</dbReference>
<name>A0A176YZA3_9BRAD</name>
<dbReference type="Proteomes" id="UP000076959">
    <property type="component" value="Unassembled WGS sequence"/>
</dbReference>
<dbReference type="STRING" id="1505087.AYJ54_44810"/>
<evidence type="ECO:0000256" key="1">
    <source>
        <dbReference type="ARBA" id="ARBA00023125"/>
    </source>
</evidence>
<dbReference type="GO" id="GO:0003700">
    <property type="term" value="F:DNA-binding transcription factor activity"/>
    <property type="evidence" value="ECO:0007669"/>
    <property type="project" value="InterPro"/>
</dbReference>
<keyword evidence="4" id="KW-1185">Reference proteome</keyword>
<dbReference type="InterPro" id="IPR000551">
    <property type="entry name" value="MerR-type_HTH_dom"/>
</dbReference>
<dbReference type="GO" id="GO:0003677">
    <property type="term" value="F:DNA binding"/>
    <property type="evidence" value="ECO:0007669"/>
    <property type="project" value="UniProtKB-KW"/>
</dbReference>
<dbReference type="SMART" id="SM00422">
    <property type="entry name" value="HTH_MERR"/>
    <property type="match status" value="1"/>
</dbReference>
<sequence>MQRELRIGDVASRTGRSIHTIRWYEAQGLIPGVTRDRGGRRIYSEHHVGWLDLMERLRCTGMSVKQMREYTVLAKQGAATLKERHALLTGHQRRVQENIRRWSEALALIEAKVEFYEEWIAKGERPTVAPHRRVKAGSASLPAGRP</sequence>
<dbReference type="Gene3D" id="1.10.1660.10">
    <property type="match status" value="1"/>
</dbReference>
<evidence type="ECO:0000259" key="2">
    <source>
        <dbReference type="PROSITE" id="PS50937"/>
    </source>
</evidence>
<dbReference type="OrthoDB" id="9802944at2"/>
<dbReference type="CDD" id="cd01109">
    <property type="entry name" value="HTH_YyaN"/>
    <property type="match status" value="1"/>
</dbReference>
<dbReference type="SUPFAM" id="SSF46955">
    <property type="entry name" value="Putative DNA-binding domain"/>
    <property type="match status" value="1"/>
</dbReference>
<dbReference type="Pfam" id="PF13411">
    <property type="entry name" value="MerR_1"/>
    <property type="match status" value="1"/>
</dbReference>
<dbReference type="RefSeq" id="WP_063698367.1">
    <property type="nucleotide sequence ID" value="NZ_LUUB01000037.1"/>
</dbReference>
<feature type="domain" description="HTH merR-type" evidence="2">
    <location>
        <begin position="4"/>
        <end position="73"/>
    </location>
</feature>
<dbReference type="InterPro" id="IPR009061">
    <property type="entry name" value="DNA-bd_dom_put_sf"/>
</dbReference>
<evidence type="ECO:0000313" key="4">
    <source>
        <dbReference type="Proteomes" id="UP000076959"/>
    </source>
</evidence>
<proteinExistence type="predicted"/>
<protein>
    <submittedName>
        <fullName evidence="3">MerR family transcriptional regulator</fullName>
    </submittedName>
</protein>
<evidence type="ECO:0000313" key="3">
    <source>
        <dbReference type="EMBL" id="OAF13105.1"/>
    </source>
</evidence>
<dbReference type="PANTHER" id="PTHR30204">
    <property type="entry name" value="REDOX-CYCLING DRUG-SENSING TRANSCRIPTIONAL ACTIVATOR SOXR"/>
    <property type="match status" value="1"/>
</dbReference>
<dbReference type="AlphaFoldDB" id="A0A176YZA3"/>
<comment type="caution">
    <text evidence="3">The sequence shown here is derived from an EMBL/GenBank/DDBJ whole genome shotgun (WGS) entry which is preliminary data.</text>
</comment>
<gene>
    <name evidence="3" type="ORF">AYJ54_44810</name>
</gene>
<keyword evidence="1" id="KW-0238">DNA-binding</keyword>
<dbReference type="PROSITE" id="PS50937">
    <property type="entry name" value="HTH_MERR_2"/>
    <property type="match status" value="1"/>
</dbReference>